<gene>
    <name evidence="6" type="ORF">EHQ43_12710</name>
</gene>
<proteinExistence type="predicted"/>
<organism evidence="6 7">
    <name type="scientific">Leptospira bouyouniensis</name>
    <dbReference type="NCBI Taxonomy" id="2484911"/>
    <lineage>
        <taxon>Bacteria</taxon>
        <taxon>Pseudomonadati</taxon>
        <taxon>Spirochaetota</taxon>
        <taxon>Spirochaetia</taxon>
        <taxon>Leptospirales</taxon>
        <taxon>Leptospiraceae</taxon>
        <taxon>Leptospira</taxon>
    </lineage>
</organism>
<protein>
    <submittedName>
        <fullName evidence="6">DoxX family membrane protein</fullName>
    </submittedName>
</protein>
<dbReference type="RefSeq" id="WP_135771385.1">
    <property type="nucleotide sequence ID" value="NZ_RQFT01000011.1"/>
</dbReference>
<evidence type="ECO:0000256" key="4">
    <source>
        <dbReference type="ARBA" id="ARBA00023136"/>
    </source>
</evidence>
<feature type="transmembrane region" description="Helical" evidence="5">
    <location>
        <begin position="7"/>
        <end position="28"/>
    </location>
</feature>
<feature type="transmembrane region" description="Helical" evidence="5">
    <location>
        <begin position="73"/>
        <end position="93"/>
    </location>
</feature>
<keyword evidence="4 5" id="KW-0472">Membrane</keyword>
<dbReference type="EMBL" id="RQFT01000011">
    <property type="protein sequence ID" value="TGL04242.1"/>
    <property type="molecule type" value="Genomic_DNA"/>
</dbReference>
<evidence type="ECO:0000256" key="3">
    <source>
        <dbReference type="ARBA" id="ARBA00022989"/>
    </source>
</evidence>
<keyword evidence="2 5" id="KW-0812">Transmembrane</keyword>
<reference evidence="6 7" key="1">
    <citation type="journal article" date="2019" name="PLoS Negl. Trop. Dis.">
        <title>Revisiting the worldwide diversity of Leptospira species in the environment.</title>
        <authorList>
            <person name="Vincent A.T."/>
            <person name="Schiettekatte O."/>
            <person name="Bourhy P."/>
            <person name="Veyrier F.J."/>
            <person name="Picardeau M."/>
        </authorList>
    </citation>
    <scope>NUCLEOTIDE SEQUENCE [LARGE SCALE GENOMIC DNA]</scope>
    <source>
        <strain evidence="6 7">201800273</strain>
    </source>
</reference>
<evidence type="ECO:0000256" key="2">
    <source>
        <dbReference type="ARBA" id="ARBA00022692"/>
    </source>
</evidence>
<dbReference type="Proteomes" id="UP000297641">
    <property type="component" value="Unassembled WGS sequence"/>
</dbReference>
<evidence type="ECO:0000256" key="1">
    <source>
        <dbReference type="ARBA" id="ARBA00004141"/>
    </source>
</evidence>
<evidence type="ECO:0000313" key="6">
    <source>
        <dbReference type="EMBL" id="TGL04242.1"/>
    </source>
</evidence>
<dbReference type="GO" id="GO:0016020">
    <property type="term" value="C:membrane"/>
    <property type="evidence" value="ECO:0007669"/>
    <property type="project" value="UniProtKB-SubCell"/>
</dbReference>
<dbReference type="Pfam" id="PF07681">
    <property type="entry name" value="DoxX"/>
    <property type="match status" value="1"/>
</dbReference>
<evidence type="ECO:0000313" key="7">
    <source>
        <dbReference type="Proteomes" id="UP000297641"/>
    </source>
</evidence>
<sequence>MKIAYIIVRVLLGALFLFSSIAVLFNLVQEPEMTGNIKIFNDGLKASGYLMTLIKITELVCAIAFLTGRFVPLASVIIAPVVINIFMVHIMIAPEGIPVGIFVVVANAFLGYYNRSAYVALFVPVHKV</sequence>
<evidence type="ECO:0000256" key="5">
    <source>
        <dbReference type="SAM" id="Phobius"/>
    </source>
</evidence>
<comment type="caution">
    <text evidence="6">The sequence shown here is derived from an EMBL/GenBank/DDBJ whole genome shotgun (WGS) entry which is preliminary data.</text>
</comment>
<feature type="transmembrane region" description="Helical" evidence="5">
    <location>
        <begin position="99"/>
        <end position="123"/>
    </location>
</feature>
<dbReference type="InterPro" id="IPR032808">
    <property type="entry name" value="DoxX"/>
</dbReference>
<feature type="transmembrane region" description="Helical" evidence="5">
    <location>
        <begin position="48"/>
        <end position="66"/>
    </location>
</feature>
<keyword evidence="3 5" id="KW-1133">Transmembrane helix</keyword>
<name>A0A7I0HQC6_9LEPT</name>
<comment type="subcellular location">
    <subcellularLocation>
        <location evidence="1">Membrane</location>
        <topology evidence="1">Multi-pass membrane protein</topology>
    </subcellularLocation>
</comment>
<dbReference type="AlphaFoldDB" id="A0A7I0HQC6"/>
<accession>A0A7I0HQC6</accession>